<dbReference type="OrthoDB" id="10609808at2759"/>
<reference evidence="3" key="1">
    <citation type="journal article" date="2015" name="PLoS Genet.">
        <title>The dynamic genome and transcriptome of the human fungal pathogen Blastomyces and close relative Emmonsia.</title>
        <authorList>
            <person name="Munoz J.F."/>
            <person name="Gauthier G.M."/>
            <person name="Desjardins C.A."/>
            <person name="Gallo J.E."/>
            <person name="Holder J."/>
            <person name="Sullivan T.D."/>
            <person name="Marty A.J."/>
            <person name="Carmen J.C."/>
            <person name="Chen Z."/>
            <person name="Ding L."/>
            <person name="Gujja S."/>
            <person name="Magrini V."/>
            <person name="Misas E."/>
            <person name="Mitreva M."/>
            <person name="Priest M."/>
            <person name="Saif S."/>
            <person name="Whiston E.A."/>
            <person name="Young S."/>
            <person name="Zeng Q."/>
            <person name="Goldman W.E."/>
            <person name="Mardis E.R."/>
            <person name="Taylor J.W."/>
            <person name="McEwen J.G."/>
            <person name="Clay O.K."/>
            <person name="Klein B.S."/>
            <person name="Cuomo C.A."/>
        </authorList>
    </citation>
    <scope>NUCLEOTIDE SEQUENCE [LARGE SCALE GENOMIC DNA]</scope>
    <source>
        <strain evidence="3">UAMH 139</strain>
    </source>
</reference>
<comment type="caution">
    <text evidence="2">The sequence shown here is derived from an EMBL/GenBank/DDBJ whole genome shotgun (WGS) entry which is preliminary data.</text>
</comment>
<gene>
    <name evidence="2" type="ORF">EMPG_12283</name>
</gene>
<protein>
    <submittedName>
        <fullName evidence="2">Uncharacterized protein</fullName>
    </submittedName>
</protein>
<keyword evidence="3" id="KW-1185">Reference proteome</keyword>
<feature type="compositionally biased region" description="Gly residues" evidence="1">
    <location>
        <begin position="88"/>
        <end position="99"/>
    </location>
</feature>
<dbReference type="EMBL" id="LDEV01000722">
    <property type="protein sequence ID" value="KLJ12728.1"/>
    <property type="molecule type" value="Genomic_DNA"/>
</dbReference>
<dbReference type="STRING" id="2060906.A0A0H1BNN9"/>
<evidence type="ECO:0000313" key="2">
    <source>
        <dbReference type="EMBL" id="KLJ12728.1"/>
    </source>
</evidence>
<feature type="region of interest" description="Disordered" evidence="1">
    <location>
        <begin position="62"/>
        <end position="114"/>
    </location>
</feature>
<dbReference type="AlphaFoldDB" id="A0A0H1BNN9"/>
<organism evidence="2 3">
    <name type="scientific">Blastomyces silverae</name>
    <dbReference type="NCBI Taxonomy" id="2060906"/>
    <lineage>
        <taxon>Eukaryota</taxon>
        <taxon>Fungi</taxon>
        <taxon>Dikarya</taxon>
        <taxon>Ascomycota</taxon>
        <taxon>Pezizomycotina</taxon>
        <taxon>Eurotiomycetes</taxon>
        <taxon>Eurotiomycetidae</taxon>
        <taxon>Onygenales</taxon>
        <taxon>Ajellomycetaceae</taxon>
        <taxon>Blastomyces</taxon>
    </lineage>
</organism>
<dbReference type="Proteomes" id="UP000053573">
    <property type="component" value="Unassembled WGS sequence"/>
</dbReference>
<feature type="compositionally biased region" description="Low complexity" evidence="1">
    <location>
        <begin position="103"/>
        <end position="114"/>
    </location>
</feature>
<evidence type="ECO:0000313" key="3">
    <source>
        <dbReference type="Proteomes" id="UP000053573"/>
    </source>
</evidence>
<evidence type="ECO:0000256" key="1">
    <source>
        <dbReference type="SAM" id="MobiDB-lite"/>
    </source>
</evidence>
<accession>A0A0H1BNN9</accession>
<name>A0A0H1BNN9_9EURO</name>
<sequence length="114" mass="12264">MKSKHVLSHNDGHKYFHNRTKLNNPHSECLGGNLPYMPLRTGSKTILLLNIFLHDNTNMFLHSKRPDVQSQAGGGPPAQPPGPYQGHPGWGPQGPGAPGAPGVPGQPQPGYAYK</sequence>
<proteinExistence type="predicted"/>